<feature type="transmembrane region" description="Helical" evidence="6">
    <location>
        <begin position="225"/>
        <end position="246"/>
    </location>
</feature>
<dbReference type="InterPro" id="IPR051449">
    <property type="entry name" value="ABC-2_transporter_component"/>
</dbReference>
<sequence>MNTLSIAFKEIKQGVRDWGTMLFMLAFPIVLILILGLTLTNAFNSNVSIGTVKVIVKDMSANEPLSRAFSLFSLEADKSGIQMDPLQTGMNGREEVEKGRYASYIELKDSGIELYGSSRSTLESSIVQGMLVSFTDSYNAAETVSRLQPGKAELLIIDPAQRNYIQEVSIVPDRKPGSIDYYALAMTVMIGLWSAMPASGLIKNEITRGTAPRLMTAPLSKREMLTGKLMGSLVINMLCVLVLILFSKYVFNAYWGEHMAIVLGVLLSEVVMAISFGLAGSYILKGAASQGIIMIVLQIASLAGGAYFPVGDGGGLLGWVVKLSPNQWANHALTEVIYGNRLSAAWPVMGLNLGLAALFLGAAIVIMRHKEGM</sequence>
<dbReference type="PANTHER" id="PTHR30294">
    <property type="entry name" value="MEMBRANE COMPONENT OF ABC TRANSPORTER YHHJ-RELATED"/>
    <property type="match status" value="1"/>
</dbReference>
<feature type="transmembrane region" description="Helical" evidence="6">
    <location>
        <begin position="181"/>
        <end position="204"/>
    </location>
</feature>
<dbReference type="Proteomes" id="UP000187412">
    <property type="component" value="Unassembled WGS sequence"/>
</dbReference>
<protein>
    <recommendedName>
        <fullName evidence="7">ABC-2 type transporter transmembrane domain-containing protein</fullName>
    </recommendedName>
</protein>
<keyword evidence="2" id="KW-1003">Cell membrane</keyword>
<comment type="caution">
    <text evidence="8">The sequence shown here is derived from an EMBL/GenBank/DDBJ whole genome shotgun (WGS) entry which is preliminary data.</text>
</comment>
<evidence type="ECO:0000259" key="7">
    <source>
        <dbReference type="Pfam" id="PF12698"/>
    </source>
</evidence>
<name>A0ABX3HG84_PAEBO</name>
<feature type="transmembrane region" description="Helical" evidence="6">
    <location>
        <begin position="344"/>
        <end position="367"/>
    </location>
</feature>
<reference evidence="8 9" key="1">
    <citation type="submission" date="2016-10" db="EMBL/GenBank/DDBJ databases">
        <title>Paenibacillus species isolates.</title>
        <authorList>
            <person name="Beno S.M."/>
        </authorList>
    </citation>
    <scope>NUCLEOTIDE SEQUENCE [LARGE SCALE GENOMIC DNA]</scope>
    <source>
        <strain evidence="8 9">FSL H7-0744</strain>
    </source>
</reference>
<evidence type="ECO:0000313" key="8">
    <source>
        <dbReference type="EMBL" id="OMD49558.1"/>
    </source>
</evidence>
<evidence type="ECO:0000313" key="9">
    <source>
        <dbReference type="Proteomes" id="UP000187412"/>
    </source>
</evidence>
<dbReference type="RefSeq" id="WP_076110287.1">
    <property type="nucleotide sequence ID" value="NZ_MPTB01000009.1"/>
</dbReference>
<accession>A0ABX3HG84</accession>
<gene>
    <name evidence="8" type="ORF">BSK56_09410</name>
</gene>
<proteinExistence type="predicted"/>
<dbReference type="PANTHER" id="PTHR30294:SF48">
    <property type="entry name" value="LINEARMYCIN RESISTANCE PERMEASE PROTEIN LNRM"/>
    <property type="match status" value="1"/>
</dbReference>
<keyword evidence="9" id="KW-1185">Reference proteome</keyword>
<keyword evidence="3 6" id="KW-0812">Transmembrane</keyword>
<evidence type="ECO:0000256" key="1">
    <source>
        <dbReference type="ARBA" id="ARBA00004651"/>
    </source>
</evidence>
<comment type="subcellular location">
    <subcellularLocation>
        <location evidence="1">Cell membrane</location>
        <topology evidence="1">Multi-pass membrane protein</topology>
    </subcellularLocation>
</comment>
<feature type="transmembrane region" description="Helical" evidence="6">
    <location>
        <begin position="291"/>
        <end position="310"/>
    </location>
</feature>
<feature type="transmembrane region" description="Helical" evidence="6">
    <location>
        <begin position="258"/>
        <end position="284"/>
    </location>
</feature>
<evidence type="ECO:0000256" key="3">
    <source>
        <dbReference type="ARBA" id="ARBA00022692"/>
    </source>
</evidence>
<keyword evidence="5 6" id="KW-0472">Membrane</keyword>
<feature type="transmembrane region" description="Helical" evidence="6">
    <location>
        <begin position="21"/>
        <end position="43"/>
    </location>
</feature>
<dbReference type="Pfam" id="PF12698">
    <property type="entry name" value="ABC2_membrane_3"/>
    <property type="match status" value="1"/>
</dbReference>
<evidence type="ECO:0000256" key="2">
    <source>
        <dbReference type="ARBA" id="ARBA00022475"/>
    </source>
</evidence>
<dbReference type="InterPro" id="IPR013525">
    <property type="entry name" value="ABC2_TM"/>
</dbReference>
<feature type="domain" description="ABC-2 type transporter transmembrane" evidence="7">
    <location>
        <begin position="18"/>
        <end position="364"/>
    </location>
</feature>
<organism evidence="8 9">
    <name type="scientific">Paenibacillus borealis</name>
    <dbReference type="NCBI Taxonomy" id="160799"/>
    <lineage>
        <taxon>Bacteria</taxon>
        <taxon>Bacillati</taxon>
        <taxon>Bacillota</taxon>
        <taxon>Bacilli</taxon>
        <taxon>Bacillales</taxon>
        <taxon>Paenibacillaceae</taxon>
        <taxon>Paenibacillus</taxon>
    </lineage>
</organism>
<evidence type="ECO:0000256" key="4">
    <source>
        <dbReference type="ARBA" id="ARBA00022989"/>
    </source>
</evidence>
<evidence type="ECO:0000256" key="6">
    <source>
        <dbReference type="SAM" id="Phobius"/>
    </source>
</evidence>
<evidence type="ECO:0000256" key="5">
    <source>
        <dbReference type="ARBA" id="ARBA00023136"/>
    </source>
</evidence>
<dbReference type="EMBL" id="MPTB01000009">
    <property type="protein sequence ID" value="OMD49558.1"/>
    <property type="molecule type" value="Genomic_DNA"/>
</dbReference>
<keyword evidence="4 6" id="KW-1133">Transmembrane helix</keyword>